<keyword evidence="1" id="KW-1015">Disulfide bond</keyword>
<reference evidence="3" key="1">
    <citation type="journal article" date="2009" name="Mol. Biol. Evol.">
        <title>Evolution of a novel carotenoid-binding protein responsible for crustacean shell color.</title>
        <authorList>
            <person name="Wade N.M."/>
            <person name="Tollenaere A."/>
            <person name="Hall M.R."/>
            <person name="Degnan B.M."/>
        </authorList>
    </citation>
    <scope>NUCLEOTIDE SEQUENCE</scope>
</reference>
<dbReference type="InterPro" id="IPR012674">
    <property type="entry name" value="Calycin"/>
</dbReference>
<dbReference type="GO" id="GO:0006629">
    <property type="term" value="P:lipid metabolic process"/>
    <property type="evidence" value="ECO:0007669"/>
    <property type="project" value="TreeGrafter"/>
</dbReference>
<dbReference type="EMBL" id="FJ498894">
    <property type="protein sequence ID" value="ACL37113.1"/>
    <property type="molecule type" value="mRNA"/>
</dbReference>
<dbReference type="InterPro" id="IPR022271">
    <property type="entry name" value="Lipocalin_ApoD"/>
</dbReference>
<dbReference type="PIRSF" id="PIRSF036893">
    <property type="entry name" value="Lipocalin_ApoD"/>
    <property type="match status" value="1"/>
</dbReference>
<dbReference type="GO" id="GO:0005737">
    <property type="term" value="C:cytoplasm"/>
    <property type="evidence" value="ECO:0007669"/>
    <property type="project" value="TreeGrafter"/>
</dbReference>
<dbReference type="PANTHER" id="PTHR10612">
    <property type="entry name" value="APOLIPOPROTEIN D"/>
    <property type="match status" value="1"/>
</dbReference>
<dbReference type="AlphaFoldDB" id="B8Y904"/>
<dbReference type="GO" id="GO:0031409">
    <property type="term" value="F:pigment binding"/>
    <property type="evidence" value="ECO:0007669"/>
    <property type="project" value="InterPro"/>
</dbReference>
<accession>B8Y904</accession>
<evidence type="ECO:0000313" key="3">
    <source>
        <dbReference type="EMBL" id="ACL37113.1"/>
    </source>
</evidence>
<keyword evidence="2" id="KW-0732">Signal</keyword>
<dbReference type="InterPro" id="IPR003057">
    <property type="entry name" value="Invtbrt_color"/>
</dbReference>
<dbReference type="CDD" id="cd19436">
    <property type="entry name" value="lipocalin_crustacyanin"/>
    <property type="match status" value="1"/>
</dbReference>
<proteinExistence type="evidence at transcript level"/>
<dbReference type="PRINTS" id="PR01273">
    <property type="entry name" value="INVTBRTCOLOR"/>
</dbReference>
<dbReference type="GO" id="GO:0000302">
    <property type="term" value="P:response to reactive oxygen species"/>
    <property type="evidence" value="ECO:0007669"/>
    <property type="project" value="TreeGrafter"/>
</dbReference>
<dbReference type="SUPFAM" id="SSF50814">
    <property type="entry name" value="Lipocalins"/>
    <property type="match status" value="1"/>
</dbReference>
<feature type="signal peptide" evidence="2">
    <location>
        <begin position="1"/>
        <end position="16"/>
    </location>
</feature>
<feature type="chain" id="PRO_5013436032" evidence="2">
    <location>
        <begin position="17"/>
        <end position="190"/>
    </location>
</feature>
<dbReference type="Gene3D" id="2.40.128.20">
    <property type="match status" value="1"/>
</dbReference>
<protein>
    <submittedName>
        <fullName evidence="3">Crustacyanin-A2</fullName>
    </submittedName>
</protein>
<name>B8Y904_9EUCA</name>
<comment type="similarity">
    <text evidence="2">Belongs to the calycin superfamily. Lipocalin family.</text>
</comment>
<organism evidence="3">
    <name type="scientific">Panulirus cygnus</name>
    <name type="common">western rock lobster</name>
    <dbReference type="NCBI Taxonomy" id="150421"/>
    <lineage>
        <taxon>Eukaryota</taxon>
        <taxon>Metazoa</taxon>
        <taxon>Ecdysozoa</taxon>
        <taxon>Arthropoda</taxon>
        <taxon>Crustacea</taxon>
        <taxon>Multicrustacea</taxon>
        <taxon>Malacostraca</taxon>
        <taxon>Eumalacostraca</taxon>
        <taxon>Eucarida</taxon>
        <taxon>Decapoda</taxon>
        <taxon>Pleocyemata</taxon>
        <taxon>Achelata</taxon>
        <taxon>Palinuroidea</taxon>
        <taxon>Palinuridae</taxon>
        <taxon>Panulirus</taxon>
    </lineage>
</organism>
<dbReference type="PANTHER" id="PTHR10612:SF34">
    <property type="entry name" value="APOLIPOPROTEIN D"/>
    <property type="match status" value="1"/>
</dbReference>
<sequence length="190" mass="20912">MLTAIFLAAFASCVAADAAPGFVQPGKCAELPIQNNFDLRKYAGRWYQSHAIPNPFEPGTSCLHAYFDYSETLYGFHVSSAGLGAENDYLKLEFDVYPVKEFPAAHMLLDGPTMIAAPFEVVETDYKSYSCVYSCNSMGGYRAEFGFVFTRSLANAGPAAERCAAVFNKNGVEFSRFEPISHPKDCVYRA</sequence>
<evidence type="ECO:0000256" key="2">
    <source>
        <dbReference type="PIRNR" id="PIRNR036893"/>
    </source>
</evidence>
<evidence type="ECO:0000256" key="1">
    <source>
        <dbReference type="ARBA" id="ARBA00023157"/>
    </source>
</evidence>